<protein>
    <submittedName>
        <fullName evidence="4">4-hydroxythreonine-4-phosphate dehydrogenase PdxA</fullName>
        <ecNumber evidence="4">1.1.1.262</ecNumber>
    </submittedName>
</protein>
<evidence type="ECO:0000256" key="1">
    <source>
        <dbReference type="ARBA" id="ARBA00022723"/>
    </source>
</evidence>
<dbReference type="GO" id="GO:0046872">
    <property type="term" value="F:metal ion binding"/>
    <property type="evidence" value="ECO:0007669"/>
    <property type="project" value="UniProtKB-KW"/>
</dbReference>
<dbReference type="GO" id="GO:0050570">
    <property type="term" value="F:4-hydroxythreonine-4-phosphate dehydrogenase activity"/>
    <property type="evidence" value="ECO:0007669"/>
    <property type="project" value="UniProtKB-EC"/>
</dbReference>
<dbReference type="EMBL" id="JAALLS010000006">
    <property type="protein sequence ID" value="NGP87921.1"/>
    <property type="molecule type" value="Genomic_DNA"/>
</dbReference>
<dbReference type="InterPro" id="IPR005255">
    <property type="entry name" value="PdxA_fam"/>
</dbReference>
<gene>
    <name evidence="4" type="primary">pdxA</name>
    <name evidence="4" type="ORF">G3569_06120</name>
</gene>
<comment type="caution">
    <text evidence="4">The sequence shown here is derived from an EMBL/GenBank/DDBJ whole genome shotgun (WGS) entry which is preliminary data.</text>
</comment>
<keyword evidence="1" id="KW-0479">Metal-binding</keyword>
<dbReference type="EC" id="1.1.1.262" evidence="4"/>
<dbReference type="GO" id="GO:0051287">
    <property type="term" value="F:NAD binding"/>
    <property type="evidence" value="ECO:0007669"/>
    <property type="project" value="InterPro"/>
</dbReference>
<dbReference type="PANTHER" id="PTHR30004">
    <property type="entry name" value="4-HYDROXYTHREONINE-4-PHOSPHATE DEHYDROGENASE"/>
    <property type="match status" value="1"/>
</dbReference>
<accession>A0A6M1T7F8</accession>
<sequence length="334" mass="35787">MNYRIAISSGDFNGIGPEVVLKTLAAHPLNTVTPIILGSTKVVDFYANRITEELKYHQTDSTDELVDGQINILECYNNEVPNIAPGSLTEQAGLCAMLAVEKGIELCKTKAVDALVTAPISKEAVNLAGYQIPGHTEFLAEHTDTSDFMMMLVNNDLRVGLTSVHIPLAEVSGALSEEKILNDISIMDRSLKNDFNIGAPKIAVLGLNPHAGDGGIIGNEEIELISPTIQKAQQNGHLVSGPHPADGFFGNRKYKNYDGILAMYHDQGLIPFKTLSFGAGVNFTAGLPIVRTSPDHGTAFDIAGADKANSSSFTQAFNLAITLAKNRQKEALQA</sequence>
<dbReference type="Gene3D" id="3.40.718.10">
    <property type="entry name" value="Isopropylmalate Dehydrogenase"/>
    <property type="match status" value="1"/>
</dbReference>
<dbReference type="SUPFAM" id="SSF53659">
    <property type="entry name" value="Isocitrate/Isopropylmalate dehydrogenase-like"/>
    <property type="match status" value="1"/>
</dbReference>
<dbReference type="Pfam" id="PF04166">
    <property type="entry name" value="PdxA"/>
    <property type="match status" value="1"/>
</dbReference>
<proteinExistence type="predicted"/>
<evidence type="ECO:0000313" key="4">
    <source>
        <dbReference type="EMBL" id="NGP87921.1"/>
    </source>
</evidence>
<dbReference type="AlphaFoldDB" id="A0A6M1T7F8"/>
<organism evidence="4 5">
    <name type="scientific">Fodinibius halophilus</name>
    <dbReference type="NCBI Taxonomy" id="1736908"/>
    <lineage>
        <taxon>Bacteria</taxon>
        <taxon>Pseudomonadati</taxon>
        <taxon>Balneolota</taxon>
        <taxon>Balneolia</taxon>
        <taxon>Balneolales</taxon>
        <taxon>Balneolaceae</taxon>
        <taxon>Fodinibius</taxon>
    </lineage>
</organism>
<name>A0A6M1T7F8_9BACT</name>
<evidence type="ECO:0000256" key="2">
    <source>
        <dbReference type="ARBA" id="ARBA00023002"/>
    </source>
</evidence>
<keyword evidence="5" id="KW-1185">Reference proteome</keyword>
<dbReference type="Proteomes" id="UP000479132">
    <property type="component" value="Unassembled WGS sequence"/>
</dbReference>
<keyword evidence="3" id="KW-0520">NAD</keyword>
<keyword evidence="2 4" id="KW-0560">Oxidoreductase</keyword>
<dbReference type="PANTHER" id="PTHR30004:SF6">
    <property type="entry name" value="D-THREONATE 4-PHOSPHATE DEHYDROGENASE"/>
    <property type="match status" value="1"/>
</dbReference>
<dbReference type="NCBIfam" id="TIGR00557">
    <property type="entry name" value="pdxA"/>
    <property type="match status" value="1"/>
</dbReference>
<evidence type="ECO:0000256" key="3">
    <source>
        <dbReference type="ARBA" id="ARBA00023027"/>
    </source>
</evidence>
<evidence type="ECO:0000313" key="5">
    <source>
        <dbReference type="Proteomes" id="UP000479132"/>
    </source>
</evidence>
<dbReference type="RefSeq" id="WP_165267134.1">
    <property type="nucleotide sequence ID" value="NZ_JAALLS010000006.1"/>
</dbReference>
<reference evidence="4 5" key="1">
    <citation type="submission" date="2020-02" db="EMBL/GenBank/DDBJ databases">
        <title>Aliifodinibius halophilus 2W32, complete genome.</title>
        <authorList>
            <person name="Li Y."/>
            <person name="Wu S."/>
        </authorList>
    </citation>
    <scope>NUCLEOTIDE SEQUENCE [LARGE SCALE GENOMIC DNA]</scope>
    <source>
        <strain evidence="4 5">2W32</strain>
    </source>
</reference>